<name>A0ABD5RH94_9EURY</name>
<protein>
    <submittedName>
        <fullName evidence="1">Uncharacterized protein</fullName>
    </submittedName>
</protein>
<sequence length="75" mass="9043">MVAKLALVMLTLAVVLLAAVLGAYRYFSQQERHRHEKEMFRERRDAALLDDDRSALDRELDRDREQEQRRDRDRE</sequence>
<comment type="caution">
    <text evidence="1">The sequence shown here is derived from an EMBL/GenBank/DDBJ whole genome shotgun (WGS) entry which is preliminary data.</text>
</comment>
<reference evidence="1 2" key="1">
    <citation type="journal article" date="2019" name="Int. J. Syst. Evol. Microbiol.">
        <title>The Global Catalogue of Microorganisms (GCM) 10K type strain sequencing project: providing services to taxonomists for standard genome sequencing and annotation.</title>
        <authorList>
            <consortium name="The Broad Institute Genomics Platform"/>
            <consortium name="The Broad Institute Genome Sequencing Center for Infectious Disease"/>
            <person name="Wu L."/>
            <person name="Ma J."/>
        </authorList>
    </citation>
    <scope>NUCLEOTIDE SEQUENCE [LARGE SCALE GENOMIC DNA]</scope>
    <source>
        <strain evidence="1 2">CGMCC 1.12237</strain>
    </source>
</reference>
<evidence type="ECO:0000313" key="1">
    <source>
        <dbReference type="EMBL" id="MFC5369117.1"/>
    </source>
</evidence>
<evidence type="ECO:0000313" key="2">
    <source>
        <dbReference type="Proteomes" id="UP001596201"/>
    </source>
</evidence>
<accession>A0ABD5RH94</accession>
<organism evidence="1 2">
    <name type="scientific">Salinirubrum litoreum</name>
    <dbReference type="NCBI Taxonomy" id="1126234"/>
    <lineage>
        <taxon>Archaea</taxon>
        <taxon>Methanobacteriati</taxon>
        <taxon>Methanobacteriota</taxon>
        <taxon>Stenosarchaea group</taxon>
        <taxon>Halobacteria</taxon>
        <taxon>Halobacteriales</taxon>
        <taxon>Haloferacaceae</taxon>
        <taxon>Salinirubrum</taxon>
    </lineage>
</organism>
<keyword evidence="2" id="KW-1185">Reference proteome</keyword>
<gene>
    <name evidence="1" type="ORF">ACFPJ5_19485</name>
</gene>
<dbReference type="EMBL" id="JBHSKX010000004">
    <property type="protein sequence ID" value="MFC5369117.1"/>
    <property type="molecule type" value="Genomic_DNA"/>
</dbReference>
<dbReference type="Proteomes" id="UP001596201">
    <property type="component" value="Unassembled WGS sequence"/>
</dbReference>
<proteinExistence type="predicted"/>
<dbReference type="AlphaFoldDB" id="A0ABD5RH94"/>
<dbReference type="RefSeq" id="WP_227231172.1">
    <property type="nucleotide sequence ID" value="NZ_JAJCVJ010000003.1"/>
</dbReference>